<evidence type="ECO:0000313" key="7">
    <source>
        <dbReference type="Proteomes" id="UP001412067"/>
    </source>
</evidence>
<evidence type="ECO:0008006" key="8">
    <source>
        <dbReference type="Google" id="ProtNLM"/>
    </source>
</evidence>
<evidence type="ECO:0000256" key="2">
    <source>
        <dbReference type="ARBA" id="ARBA00005424"/>
    </source>
</evidence>
<dbReference type="InterPro" id="IPR022309">
    <property type="entry name" value="Ribosomal_Se8/biogenesis_NSA2"/>
</dbReference>
<proteinExistence type="inferred from homology"/>
<keyword evidence="7" id="KW-1185">Reference proteome</keyword>
<keyword evidence="3" id="KW-0690">Ribosome biogenesis</keyword>
<comment type="caution">
    <text evidence="6">The sequence shown here is derived from an EMBL/GenBank/DDBJ whole genome shotgun (WGS) entry which is preliminary data.</text>
</comment>
<keyword evidence="4" id="KW-0698">rRNA processing</keyword>
<sequence length="54" mass="5644">MSTSLGVITRGTVIEVNVSELGLVTPAGKVVWGKYAQVTNNPENDGCINSVLLV</sequence>
<dbReference type="Proteomes" id="UP001412067">
    <property type="component" value="Unassembled WGS sequence"/>
</dbReference>
<reference evidence="6 7" key="1">
    <citation type="journal article" date="2022" name="Nat. Plants">
        <title>Genomes of leafy and leafless Platanthera orchids illuminate the evolution of mycoheterotrophy.</title>
        <authorList>
            <person name="Li M.H."/>
            <person name="Liu K.W."/>
            <person name="Li Z."/>
            <person name="Lu H.C."/>
            <person name="Ye Q.L."/>
            <person name="Zhang D."/>
            <person name="Wang J.Y."/>
            <person name="Li Y.F."/>
            <person name="Zhong Z.M."/>
            <person name="Liu X."/>
            <person name="Yu X."/>
            <person name="Liu D.K."/>
            <person name="Tu X.D."/>
            <person name="Liu B."/>
            <person name="Hao Y."/>
            <person name="Liao X.Y."/>
            <person name="Jiang Y.T."/>
            <person name="Sun W.H."/>
            <person name="Chen J."/>
            <person name="Chen Y.Q."/>
            <person name="Ai Y."/>
            <person name="Zhai J.W."/>
            <person name="Wu S.S."/>
            <person name="Zhou Z."/>
            <person name="Hsiao Y.Y."/>
            <person name="Wu W.L."/>
            <person name="Chen Y.Y."/>
            <person name="Lin Y.F."/>
            <person name="Hsu J.L."/>
            <person name="Li C.Y."/>
            <person name="Wang Z.W."/>
            <person name="Zhao X."/>
            <person name="Zhong W.Y."/>
            <person name="Ma X.K."/>
            <person name="Ma L."/>
            <person name="Huang J."/>
            <person name="Chen G.Z."/>
            <person name="Huang M.Z."/>
            <person name="Huang L."/>
            <person name="Peng D.H."/>
            <person name="Luo Y.B."/>
            <person name="Zou S.Q."/>
            <person name="Chen S.P."/>
            <person name="Lan S."/>
            <person name="Tsai W.C."/>
            <person name="Van de Peer Y."/>
            <person name="Liu Z.J."/>
        </authorList>
    </citation>
    <scope>NUCLEOTIDE SEQUENCE [LARGE SCALE GENOMIC DNA]</scope>
    <source>
        <strain evidence="6">Lor288</strain>
    </source>
</reference>
<name>A0ABR2M8K1_9ASPA</name>
<dbReference type="Pfam" id="PF01201">
    <property type="entry name" value="Ribosomal_S8e"/>
    <property type="match status" value="1"/>
</dbReference>
<gene>
    <name evidence="6" type="ORF">KSP40_PGU011642</name>
</gene>
<evidence type="ECO:0000256" key="5">
    <source>
        <dbReference type="ARBA" id="ARBA00023242"/>
    </source>
</evidence>
<protein>
    <recommendedName>
        <fullName evidence="8">Ribosomal protein S8</fullName>
    </recommendedName>
</protein>
<comment type="similarity">
    <text evidence="2">Belongs to the eukaryotic ribosomal protein eS8 family. Ribosome biogenesis protein NSA2 subfamily.</text>
</comment>
<comment type="subcellular location">
    <subcellularLocation>
        <location evidence="1">Nucleus</location>
        <location evidence="1">Nucleolus</location>
    </subcellularLocation>
</comment>
<dbReference type="EMBL" id="JBBWWR010000010">
    <property type="protein sequence ID" value="KAK8960388.1"/>
    <property type="molecule type" value="Genomic_DNA"/>
</dbReference>
<organism evidence="6 7">
    <name type="scientific">Platanthera guangdongensis</name>
    <dbReference type="NCBI Taxonomy" id="2320717"/>
    <lineage>
        <taxon>Eukaryota</taxon>
        <taxon>Viridiplantae</taxon>
        <taxon>Streptophyta</taxon>
        <taxon>Embryophyta</taxon>
        <taxon>Tracheophyta</taxon>
        <taxon>Spermatophyta</taxon>
        <taxon>Magnoliopsida</taxon>
        <taxon>Liliopsida</taxon>
        <taxon>Asparagales</taxon>
        <taxon>Orchidaceae</taxon>
        <taxon>Orchidoideae</taxon>
        <taxon>Orchideae</taxon>
        <taxon>Orchidinae</taxon>
        <taxon>Platanthera</taxon>
    </lineage>
</organism>
<accession>A0ABR2M8K1</accession>
<dbReference type="InterPro" id="IPR039411">
    <property type="entry name" value="NSA2_fam"/>
</dbReference>
<keyword evidence="5" id="KW-0539">Nucleus</keyword>
<evidence type="ECO:0000313" key="6">
    <source>
        <dbReference type="EMBL" id="KAK8960388.1"/>
    </source>
</evidence>
<evidence type="ECO:0000256" key="1">
    <source>
        <dbReference type="ARBA" id="ARBA00004604"/>
    </source>
</evidence>
<dbReference type="Gene3D" id="2.40.10.310">
    <property type="match status" value="1"/>
</dbReference>
<evidence type="ECO:0000256" key="3">
    <source>
        <dbReference type="ARBA" id="ARBA00022517"/>
    </source>
</evidence>
<dbReference type="PANTHER" id="PTHR12642">
    <property type="entry name" value="RIBOSOME BIOGENESIS PROTEIN NSA2 HOMOLOG"/>
    <property type="match status" value="1"/>
</dbReference>
<evidence type="ECO:0000256" key="4">
    <source>
        <dbReference type="ARBA" id="ARBA00022552"/>
    </source>
</evidence>